<feature type="signal peptide" evidence="2">
    <location>
        <begin position="1"/>
        <end position="18"/>
    </location>
</feature>
<dbReference type="eggNOG" id="KOG0500">
    <property type="taxonomic scope" value="Eukaryota"/>
</dbReference>
<dbReference type="OrthoDB" id="415460at2759"/>
<dbReference type="InterPro" id="IPR003938">
    <property type="entry name" value="K_chnl_volt-dep_EAG/ELK/ERG"/>
</dbReference>
<dbReference type="GO" id="GO:0005249">
    <property type="term" value="F:voltage-gated potassium channel activity"/>
    <property type="evidence" value="ECO:0007669"/>
    <property type="project" value="InterPro"/>
</dbReference>
<dbReference type="Gene3D" id="1.10.287.70">
    <property type="match status" value="1"/>
</dbReference>
<dbReference type="PANTHER" id="PTHR10217">
    <property type="entry name" value="VOLTAGE AND LIGAND GATED POTASSIUM CHANNEL"/>
    <property type="match status" value="1"/>
</dbReference>
<dbReference type="GO" id="GO:0042391">
    <property type="term" value="P:regulation of membrane potential"/>
    <property type="evidence" value="ECO:0007669"/>
    <property type="project" value="TreeGrafter"/>
</dbReference>
<feature type="domain" description="Potassium channel" evidence="3">
    <location>
        <begin position="46"/>
        <end position="92"/>
    </location>
</feature>
<dbReference type="EnsemblMetazoa" id="Aqu2.1.32481_001">
    <property type="protein sequence ID" value="Aqu2.1.32481_001"/>
    <property type="gene ID" value="Aqu2.1.32481"/>
</dbReference>
<sequence>MYIILITHWSACAWFSIACDQLLVQRCKPTSWITMNNIGCSSSSVIHNYILSLYWSTTTTTLFGYGDIAPVNNDERVLAIRVMLLGIWCYGYMPVAAIITHTQVQFQKRLQAVQEFMKHNKLNREVLKNQSFLNFTLISIRYKNGGVFSIAVKSHAL</sequence>
<dbReference type="InParanoid" id="A0A1X7UXQ5"/>
<evidence type="ECO:0000256" key="2">
    <source>
        <dbReference type="SAM" id="SignalP"/>
    </source>
</evidence>
<dbReference type="Pfam" id="PF07885">
    <property type="entry name" value="Ion_trans_2"/>
    <property type="match status" value="1"/>
</dbReference>
<dbReference type="STRING" id="400682.A0A1X7UXQ5"/>
<dbReference type="PANTHER" id="PTHR10217:SF435">
    <property type="entry name" value="POTASSIUM VOLTAGE-GATED CHANNEL PROTEIN EAG"/>
    <property type="match status" value="1"/>
</dbReference>
<evidence type="ECO:0000259" key="3">
    <source>
        <dbReference type="Pfam" id="PF07885"/>
    </source>
</evidence>
<keyword evidence="1" id="KW-0812">Transmembrane</keyword>
<keyword evidence="1" id="KW-0472">Membrane</keyword>
<proteinExistence type="predicted"/>
<accession>A0A1X7UXQ5</accession>
<dbReference type="InterPro" id="IPR050818">
    <property type="entry name" value="KCNH_animal-type"/>
</dbReference>
<dbReference type="SUPFAM" id="SSF81324">
    <property type="entry name" value="Voltage-gated potassium channels"/>
    <property type="match status" value="1"/>
</dbReference>
<feature type="chain" id="PRO_5012191822" description="Potassium channel domain-containing protein" evidence="2">
    <location>
        <begin position="19"/>
        <end position="157"/>
    </location>
</feature>
<organism evidence="4">
    <name type="scientific">Amphimedon queenslandica</name>
    <name type="common">Sponge</name>
    <dbReference type="NCBI Taxonomy" id="400682"/>
    <lineage>
        <taxon>Eukaryota</taxon>
        <taxon>Metazoa</taxon>
        <taxon>Porifera</taxon>
        <taxon>Demospongiae</taxon>
        <taxon>Heteroscleromorpha</taxon>
        <taxon>Haplosclerida</taxon>
        <taxon>Niphatidae</taxon>
        <taxon>Amphimedon</taxon>
    </lineage>
</organism>
<dbReference type="AlphaFoldDB" id="A0A1X7UXQ5"/>
<dbReference type="PRINTS" id="PR01463">
    <property type="entry name" value="EAGCHANLFMLY"/>
</dbReference>
<evidence type="ECO:0000313" key="4">
    <source>
        <dbReference type="EnsemblMetazoa" id="Aqu2.1.32481_001"/>
    </source>
</evidence>
<reference evidence="4" key="1">
    <citation type="submission" date="2017-05" db="UniProtKB">
        <authorList>
            <consortium name="EnsemblMetazoa"/>
        </authorList>
    </citation>
    <scope>IDENTIFICATION</scope>
</reference>
<evidence type="ECO:0000256" key="1">
    <source>
        <dbReference type="SAM" id="Phobius"/>
    </source>
</evidence>
<keyword evidence="1" id="KW-1133">Transmembrane helix</keyword>
<keyword evidence="2" id="KW-0732">Signal</keyword>
<feature type="transmembrane region" description="Helical" evidence="1">
    <location>
        <begin position="45"/>
        <end position="66"/>
    </location>
</feature>
<dbReference type="GO" id="GO:0005886">
    <property type="term" value="C:plasma membrane"/>
    <property type="evidence" value="ECO:0007669"/>
    <property type="project" value="TreeGrafter"/>
</dbReference>
<dbReference type="InterPro" id="IPR013099">
    <property type="entry name" value="K_chnl_dom"/>
</dbReference>
<feature type="transmembrane region" description="Helical" evidence="1">
    <location>
        <begin position="78"/>
        <end position="99"/>
    </location>
</feature>
<name>A0A1X7UXQ5_AMPQE</name>
<protein>
    <recommendedName>
        <fullName evidence="3">Potassium channel domain-containing protein</fullName>
    </recommendedName>
</protein>